<gene>
    <name evidence="2" type="ORF">RF11_14953</name>
</gene>
<proteinExistence type="predicted"/>
<evidence type="ECO:0000313" key="2">
    <source>
        <dbReference type="EMBL" id="KII70793.1"/>
    </source>
</evidence>
<protein>
    <submittedName>
        <fullName evidence="2">Uncharacterized protein</fullName>
    </submittedName>
</protein>
<organism evidence="2 3">
    <name type="scientific">Thelohanellus kitauei</name>
    <name type="common">Myxosporean</name>
    <dbReference type="NCBI Taxonomy" id="669202"/>
    <lineage>
        <taxon>Eukaryota</taxon>
        <taxon>Metazoa</taxon>
        <taxon>Cnidaria</taxon>
        <taxon>Myxozoa</taxon>
        <taxon>Myxosporea</taxon>
        <taxon>Bivalvulida</taxon>
        <taxon>Platysporina</taxon>
        <taxon>Myxobolidae</taxon>
        <taxon>Thelohanellus</taxon>
    </lineage>
</organism>
<feature type="signal peptide" evidence="1">
    <location>
        <begin position="1"/>
        <end position="21"/>
    </location>
</feature>
<comment type="caution">
    <text evidence="2">The sequence shown here is derived from an EMBL/GenBank/DDBJ whole genome shotgun (WGS) entry which is preliminary data.</text>
</comment>
<reference evidence="2 3" key="1">
    <citation type="journal article" date="2014" name="Genome Biol. Evol.">
        <title>The genome of the myxosporean Thelohanellus kitauei shows adaptations to nutrient acquisition within its fish host.</title>
        <authorList>
            <person name="Yang Y."/>
            <person name="Xiong J."/>
            <person name="Zhou Z."/>
            <person name="Huo F."/>
            <person name="Miao W."/>
            <person name="Ran C."/>
            <person name="Liu Y."/>
            <person name="Zhang J."/>
            <person name="Feng J."/>
            <person name="Wang M."/>
            <person name="Wang M."/>
            <person name="Wang L."/>
            <person name="Yao B."/>
        </authorList>
    </citation>
    <scope>NUCLEOTIDE SEQUENCE [LARGE SCALE GENOMIC DNA]</scope>
    <source>
        <strain evidence="2">Wuqing</strain>
    </source>
</reference>
<feature type="chain" id="PRO_5002167844" evidence="1">
    <location>
        <begin position="22"/>
        <end position="262"/>
    </location>
</feature>
<dbReference type="Proteomes" id="UP000031668">
    <property type="component" value="Unassembled WGS sequence"/>
</dbReference>
<name>A0A0C2JN50_THEKT</name>
<dbReference type="EMBL" id="JWZT01001962">
    <property type="protein sequence ID" value="KII70793.1"/>
    <property type="molecule type" value="Genomic_DNA"/>
</dbReference>
<accession>A0A0C2JN50</accession>
<keyword evidence="1" id="KW-0732">Signal</keyword>
<evidence type="ECO:0000313" key="3">
    <source>
        <dbReference type="Proteomes" id="UP000031668"/>
    </source>
</evidence>
<keyword evidence="3" id="KW-1185">Reference proteome</keyword>
<dbReference type="AlphaFoldDB" id="A0A0C2JN50"/>
<sequence length="262" mass="31272">MNKYRSMLICFFSLFIILSYTKEVQNLKESTELNFNLKNTQFIFDGKFSFFFFSHSYYLSFFRTINESFDHSNFAKPKFDSVSSELFLEFMNSEDSRVQIKCKTQDNDNDIEIGPCHISIRVRLQESTYNYTIGYRLKFNKDTKYEFKGHFIDIRIKGSRMKYIRLRLEAISIHFKCFKRTCENTRNYIYQPIRHDSTTLLYPCENDGRSYYWTTNTCPILRTDVMLFLIRWKTLRAKACGLKEIPLEDNCAKKIPQADAAK</sequence>
<evidence type="ECO:0000256" key="1">
    <source>
        <dbReference type="SAM" id="SignalP"/>
    </source>
</evidence>